<protein>
    <submittedName>
        <fullName evidence="2">Uncharacterized protein</fullName>
    </submittedName>
</protein>
<accession>A0A848RJU1</accession>
<organism evidence="2 3">
    <name type="scientific">Mobiluncus mulieris</name>
    <dbReference type="NCBI Taxonomy" id="2052"/>
    <lineage>
        <taxon>Bacteria</taxon>
        <taxon>Bacillati</taxon>
        <taxon>Actinomycetota</taxon>
        <taxon>Actinomycetes</taxon>
        <taxon>Actinomycetales</taxon>
        <taxon>Actinomycetaceae</taxon>
        <taxon>Mobiluncus</taxon>
    </lineage>
</organism>
<name>A0A848RJU1_9ACTO</name>
<feature type="compositionally biased region" description="Basic and acidic residues" evidence="1">
    <location>
        <begin position="27"/>
        <end position="38"/>
    </location>
</feature>
<dbReference type="RefSeq" id="WP_169765023.1">
    <property type="nucleotide sequence ID" value="NZ_JABCUP010000038.1"/>
</dbReference>
<dbReference type="Proteomes" id="UP000582487">
    <property type="component" value="Unassembled WGS sequence"/>
</dbReference>
<dbReference type="AlphaFoldDB" id="A0A848RJU1"/>
<dbReference type="EMBL" id="JABCUV010000026">
    <property type="protein sequence ID" value="NMW94230.1"/>
    <property type="molecule type" value="Genomic_DNA"/>
</dbReference>
<evidence type="ECO:0000256" key="1">
    <source>
        <dbReference type="SAM" id="MobiDB-lite"/>
    </source>
</evidence>
<sequence length="58" mass="5982">MAAGDKMATGGGVETKGRASGEAGTVDPRRDPRRDQRGSRRANGILAANYAARVPGAR</sequence>
<evidence type="ECO:0000313" key="2">
    <source>
        <dbReference type="EMBL" id="NMW94230.1"/>
    </source>
</evidence>
<comment type="caution">
    <text evidence="2">The sequence shown here is derived from an EMBL/GenBank/DDBJ whole genome shotgun (WGS) entry which is preliminary data.</text>
</comment>
<reference evidence="2 3" key="1">
    <citation type="submission" date="2020-04" db="EMBL/GenBank/DDBJ databases">
        <title>Antimicrobial susceptibility and clonality of vaginal-derived multi-drug resistant Mobiluncus isolates in China.</title>
        <authorList>
            <person name="Zhang X."/>
        </authorList>
    </citation>
    <scope>NUCLEOTIDE SEQUENCE [LARGE SCALE GENOMIC DNA]</scope>
    <source>
        <strain evidence="2 3">7</strain>
    </source>
</reference>
<gene>
    <name evidence="2" type="ORF">HHJ74_11210</name>
</gene>
<proteinExistence type="predicted"/>
<feature type="region of interest" description="Disordered" evidence="1">
    <location>
        <begin position="1"/>
        <end position="44"/>
    </location>
</feature>
<evidence type="ECO:0000313" key="3">
    <source>
        <dbReference type="Proteomes" id="UP000582487"/>
    </source>
</evidence>